<dbReference type="RefSeq" id="WP_031454837.1">
    <property type="nucleotide sequence ID" value="NZ_CAIJDO010000227.1"/>
</dbReference>
<protein>
    <recommendedName>
        <fullName evidence="3">Lipopolysaccharide core biosynthesis protein RfaS</fullName>
    </recommendedName>
</protein>
<evidence type="ECO:0000313" key="1">
    <source>
        <dbReference type="EMBL" id="CAD0008548.1"/>
    </source>
</evidence>
<sequence length="316" mass="37682">MKICLISFDSTYFDHNIAIELKKRNIETNHIDVSKFKYKYKSVFDRAGNSLTKLFFKKNKKHEAQEDYILKQIKNLGYQNAILFIRPDKISRKTHLEIKKQTDKYLTYIYDSCRRFPIDHLLDGLFDEIFSFDLIDVQKYNFTFISNYIYMKKKDIIRTNDNIFIVISIDERFEFLNKLADYLSNHGIPFKFIAVGKKLPKNSNTDIIYSRKTLLPEDLNEDFENSKIFLDLIRKDHNGLSFRIFEALAMQRKIITTNTSIKEYDFYNPNNILVLNENAEINVNPDFLTSPYEPLNDAIYYKYTIENWVDTVFKLK</sequence>
<reference evidence="1 2" key="1">
    <citation type="submission" date="2020-06" db="EMBL/GenBank/DDBJ databases">
        <authorList>
            <person name="Criscuolo A."/>
        </authorList>
    </citation>
    <scope>NUCLEOTIDE SEQUENCE [LARGE SCALE GENOMIC DNA]</scope>
    <source>
        <strain evidence="2">CIP 110025</strain>
    </source>
</reference>
<dbReference type="EMBL" id="CAIJDO010000227">
    <property type="protein sequence ID" value="CAD0008548.1"/>
    <property type="molecule type" value="Genomic_DNA"/>
</dbReference>
<keyword evidence="2" id="KW-1185">Reference proteome</keyword>
<evidence type="ECO:0000313" key="2">
    <source>
        <dbReference type="Proteomes" id="UP000556700"/>
    </source>
</evidence>
<name>A0A6V6Z9U6_9FLAO</name>
<accession>A0A6V6Z9U6</accession>
<dbReference type="Proteomes" id="UP000556700">
    <property type="component" value="Unassembled WGS sequence"/>
</dbReference>
<evidence type="ECO:0008006" key="3">
    <source>
        <dbReference type="Google" id="ProtNLM"/>
    </source>
</evidence>
<comment type="caution">
    <text evidence="1">The sequence shown here is derived from an EMBL/GenBank/DDBJ whole genome shotgun (WGS) entry which is preliminary data.</text>
</comment>
<organism evidence="1 2">
    <name type="scientific">Flavobacterium chungangense</name>
    <dbReference type="NCBI Taxonomy" id="554283"/>
    <lineage>
        <taxon>Bacteria</taxon>
        <taxon>Pseudomonadati</taxon>
        <taxon>Bacteroidota</taxon>
        <taxon>Flavobacteriia</taxon>
        <taxon>Flavobacteriales</taxon>
        <taxon>Flavobacteriaceae</taxon>
        <taxon>Flavobacterium</taxon>
    </lineage>
</organism>
<proteinExistence type="predicted"/>
<dbReference type="AlphaFoldDB" id="A0A6V6Z9U6"/>
<gene>
    <name evidence="1" type="ORF">FLACHUCJ7_03824</name>
</gene>